<dbReference type="InterPro" id="IPR013362">
    <property type="entry name" value="Pilus_4_PilV"/>
</dbReference>
<sequence length="171" mass="18287">MRGLRRGFSMIEVLVAMLVIGTGALAMVMLQLHALRSSQDSGLHARATLMAQELAELRNAMPQPAGTSDPFLFSLSPGKALPAQVDCELAACSPGDFTRAALADWTGRLVRDFPHARVTVCRDGRSRTPEDWQCDDQGNAPVVLKLGWRRIGAATPSTAASAPLLTLVLGH</sequence>
<keyword evidence="1" id="KW-0472">Membrane</keyword>
<feature type="transmembrane region" description="Helical" evidence="1">
    <location>
        <begin position="12"/>
        <end position="32"/>
    </location>
</feature>
<evidence type="ECO:0000313" key="3">
    <source>
        <dbReference type="Proteomes" id="UP000501648"/>
    </source>
</evidence>
<dbReference type="InterPro" id="IPR012902">
    <property type="entry name" value="N_methyl_site"/>
</dbReference>
<dbReference type="NCBIfam" id="TIGR02532">
    <property type="entry name" value="IV_pilin_GFxxxE"/>
    <property type="match status" value="1"/>
</dbReference>
<keyword evidence="1" id="KW-0812">Transmembrane</keyword>
<dbReference type="RefSeq" id="WP_017452080.1">
    <property type="nucleotide sequence ID" value="NZ_CP008956.1"/>
</dbReference>
<keyword evidence="1" id="KW-1133">Transmembrane helix</keyword>
<evidence type="ECO:0000256" key="1">
    <source>
        <dbReference type="SAM" id="Phobius"/>
    </source>
</evidence>
<name>A0A6M3ZVD2_9BURK</name>
<dbReference type="Proteomes" id="UP000501648">
    <property type="component" value="Chromosome"/>
</dbReference>
<gene>
    <name evidence="2" type="primary">pilV</name>
    <name evidence="2" type="ORF">C798_21095</name>
</gene>
<dbReference type="NCBIfam" id="TIGR02523">
    <property type="entry name" value="type_IV_pilV"/>
    <property type="match status" value="1"/>
</dbReference>
<protein>
    <submittedName>
        <fullName evidence="2">Type IV pilus modification protein PilV</fullName>
    </submittedName>
</protein>
<evidence type="ECO:0000313" key="2">
    <source>
        <dbReference type="EMBL" id="QJQ02629.1"/>
    </source>
</evidence>
<reference evidence="2 3" key="1">
    <citation type="journal article" date="2012" name="J. Bacteriol.">
        <title>Genome sequence of the pathogenic Herbaspirillum seropedicae strain Os34, isolated from rice roots.</title>
        <authorList>
            <person name="Ye W."/>
            <person name="Ye S."/>
            <person name="Liu J."/>
            <person name="Chang S."/>
            <person name="Chen M."/>
            <person name="Zhu B."/>
            <person name="Guo L."/>
            <person name="An Q."/>
        </authorList>
    </citation>
    <scope>NUCLEOTIDE SEQUENCE [LARGE SCALE GENOMIC DNA]</scope>
    <source>
        <strain evidence="2 3">Os34</strain>
    </source>
</reference>
<dbReference type="AlphaFoldDB" id="A0A6M3ZVD2"/>
<dbReference type="Pfam" id="PF07963">
    <property type="entry name" value="N_methyl"/>
    <property type="match status" value="1"/>
</dbReference>
<dbReference type="EMBL" id="CP008956">
    <property type="protein sequence ID" value="QJQ02629.1"/>
    <property type="molecule type" value="Genomic_DNA"/>
</dbReference>
<organism evidence="2 3">
    <name type="scientific">Herbaspirillum rubrisubalbicans Os34</name>
    <dbReference type="NCBI Taxonomy" id="1235827"/>
    <lineage>
        <taxon>Bacteria</taxon>
        <taxon>Pseudomonadati</taxon>
        <taxon>Pseudomonadota</taxon>
        <taxon>Betaproteobacteria</taxon>
        <taxon>Burkholderiales</taxon>
        <taxon>Oxalobacteraceae</taxon>
        <taxon>Herbaspirillum</taxon>
    </lineage>
</organism>
<proteinExistence type="predicted"/>
<accession>A0A6M3ZVD2</accession>